<dbReference type="Proteomes" id="UP001156193">
    <property type="component" value="Segment"/>
</dbReference>
<accession>A0ABY6GLF5</accession>
<evidence type="ECO:0000313" key="1">
    <source>
        <dbReference type="EMBL" id="UYL64836.1"/>
    </source>
</evidence>
<reference evidence="1 2" key="1">
    <citation type="submission" date="2022-09" db="EMBL/GenBank/DDBJ databases">
        <title>Evolutionary Diversification of Methanotrophic Ca. Methanophagales (ANME-1) and Their Expansive Virome.</title>
        <authorList>
            <person name="Laso-Perez R."/>
            <person name="Wu F."/>
            <person name="Cremiere A."/>
            <person name="Speth D."/>
            <person name="Magyar J.S."/>
            <person name="Krupovic M."/>
            <person name="Orphan V.J."/>
        </authorList>
    </citation>
    <scope>NUCLEOTIDE SEQUENCE [LARGE SCALE GENOMIC DNA]</scope>
    <source>
        <strain evidence="1">PBV299</strain>
    </source>
</reference>
<dbReference type="SUPFAM" id="SSF101898">
    <property type="entry name" value="NHL repeat"/>
    <property type="match status" value="1"/>
</dbReference>
<keyword evidence="2" id="KW-1185">Reference proteome</keyword>
<name>A0ABY6GLF5_9CAUD</name>
<proteinExistence type="predicted"/>
<organism evidence="1 2">
    <name type="scientific">Methanophagales virus PBV299</name>
    <dbReference type="NCBI Taxonomy" id="2987730"/>
    <lineage>
        <taxon>Viruses</taxon>
        <taxon>Duplodnaviria</taxon>
        <taxon>Heunggongvirae</taxon>
        <taxon>Uroviricota</taxon>
        <taxon>Caudoviricetes</taxon>
        <taxon>Nakonvirales</taxon>
        <taxon>Ahpuchviridae</taxon>
        <taxon>Kisinvirus</taxon>
        <taxon>Kisinvirus pescaderoense</taxon>
    </lineage>
</organism>
<evidence type="ECO:0000313" key="2">
    <source>
        <dbReference type="Proteomes" id="UP001156193"/>
    </source>
</evidence>
<dbReference type="EMBL" id="OP413838">
    <property type="protein sequence ID" value="UYL64836.1"/>
    <property type="molecule type" value="Genomic_DNA"/>
</dbReference>
<protein>
    <submittedName>
        <fullName evidence="1">Uncharacterized protein</fullName>
    </submittedName>
</protein>
<gene>
    <name evidence="1" type="ORF">OFDIEDLO_00040</name>
</gene>
<sequence length="411" mass="46991">MSSDNLSWMIGKKGLYIEVEDARFVQIGPQQTLPEVYENITRVSWHITKDILMGFQPWIVSGWELPRSAIGVGRYISFVWGPGQAFGRNIYLDWDGNLWIPEYSDNHITILQLQGRTPYDCDDPYHPPYIRLNVSYIDSGRACLGPREGDYVYVLTTNANGSEFSQAIWRVPVPPANSTDRELVATFSHMARPYDIIWDGHNEVFVVPSYEEFEDYGYFVYTVDVNGDWQDIHNTSHPLQQIARAKDGYYWINCRGENKIMIIDPALDNVSWTDGFPLLLNAEIRGIGENIWGDIVVANKEGGSAHTLFFLADDDYRNKRILYIGHKTYKAAPAGEGVILTSVDTHRITLVYPQYGTFLDFDLDSTGTPPITPYGQGDVGLMRWKIWNWNWSPDVSAIYKWVLGYEPENIS</sequence>